<evidence type="ECO:0000256" key="3">
    <source>
        <dbReference type="ARBA" id="ARBA00023015"/>
    </source>
</evidence>
<dbReference type="PROSITE" id="PS50048">
    <property type="entry name" value="ZN2_CY6_FUNGAL_2"/>
    <property type="match status" value="1"/>
</dbReference>
<evidence type="ECO:0000256" key="5">
    <source>
        <dbReference type="ARBA" id="ARBA00023242"/>
    </source>
</evidence>
<evidence type="ECO:0000256" key="6">
    <source>
        <dbReference type="SAM" id="MobiDB-lite"/>
    </source>
</evidence>
<organism evidence="8 9">
    <name type="scientific">Mycena chlorophos</name>
    <name type="common">Agaric fungus</name>
    <name type="synonym">Agaricus chlorophos</name>
    <dbReference type="NCBI Taxonomy" id="658473"/>
    <lineage>
        <taxon>Eukaryota</taxon>
        <taxon>Fungi</taxon>
        <taxon>Dikarya</taxon>
        <taxon>Basidiomycota</taxon>
        <taxon>Agaricomycotina</taxon>
        <taxon>Agaricomycetes</taxon>
        <taxon>Agaricomycetidae</taxon>
        <taxon>Agaricales</taxon>
        <taxon>Marasmiineae</taxon>
        <taxon>Mycenaceae</taxon>
        <taxon>Mycena</taxon>
    </lineage>
</organism>
<feature type="compositionally biased region" description="Low complexity" evidence="6">
    <location>
        <begin position="76"/>
        <end position="106"/>
    </location>
</feature>
<dbReference type="CDD" id="cd12148">
    <property type="entry name" value="fungal_TF_MHR"/>
    <property type="match status" value="1"/>
</dbReference>
<feature type="domain" description="Zn(2)-C6 fungal-type" evidence="7">
    <location>
        <begin position="17"/>
        <end position="49"/>
    </location>
</feature>
<dbReference type="EMBL" id="DF848390">
    <property type="protein sequence ID" value="GAT53551.1"/>
    <property type="molecule type" value="Genomic_DNA"/>
</dbReference>
<evidence type="ECO:0000259" key="7">
    <source>
        <dbReference type="PROSITE" id="PS50048"/>
    </source>
</evidence>
<accession>A0ABQ0LR85</accession>
<dbReference type="SMART" id="SM00066">
    <property type="entry name" value="GAL4"/>
    <property type="match status" value="1"/>
</dbReference>
<comment type="subcellular location">
    <subcellularLocation>
        <location evidence="1">Nucleus</location>
    </subcellularLocation>
</comment>
<keyword evidence="2" id="KW-0479">Metal-binding</keyword>
<dbReference type="PANTHER" id="PTHR47338:SF29">
    <property type="entry name" value="ZN(2)-C6 FUNGAL-TYPE DOMAIN-CONTAINING PROTEIN"/>
    <property type="match status" value="1"/>
</dbReference>
<evidence type="ECO:0000313" key="8">
    <source>
        <dbReference type="EMBL" id="GAT53551.1"/>
    </source>
</evidence>
<protein>
    <recommendedName>
        <fullName evidence="7">Zn(2)-C6 fungal-type domain-containing protein</fullName>
    </recommendedName>
</protein>
<evidence type="ECO:0000256" key="2">
    <source>
        <dbReference type="ARBA" id="ARBA00022723"/>
    </source>
</evidence>
<dbReference type="PANTHER" id="PTHR47338">
    <property type="entry name" value="ZN(II)2CYS6 TRANSCRIPTION FACTOR (EUROFUNG)-RELATED"/>
    <property type="match status" value="1"/>
</dbReference>
<reference evidence="8" key="1">
    <citation type="submission" date="2014-09" db="EMBL/GenBank/DDBJ databases">
        <title>Genome sequence of the luminous mushroom Mycena chlorophos for searching fungal bioluminescence genes.</title>
        <authorList>
            <person name="Tanaka Y."/>
            <person name="Kasuga D."/>
            <person name="Oba Y."/>
            <person name="Hase S."/>
            <person name="Sato K."/>
            <person name="Oba Y."/>
            <person name="Sakakibara Y."/>
        </authorList>
    </citation>
    <scope>NUCLEOTIDE SEQUENCE</scope>
</reference>
<dbReference type="InterPro" id="IPR036864">
    <property type="entry name" value="Zn2-C6_fun-type_DNA-bd_sf"/>
</dbReference>
<dbReference type="PROSITE" id="PS00463">
    <property type="entry name" value="ZN2_CY6_FUNGAL_1"/>
    <property type="match status" value="1"/>
</dbReference>
<name>A0ABQ0LR85_MYCCL</name>
<dbReference type="InterPro" id="IPR007219">
    <property type="entry name" value="XnlR_reg_dom"/>
</dbReference>
<dbReference type="SUPFAM" id="SSF57701">
    <property type="entry name" value="Zn2/Cys6 DNA-binding domain"/>
    <property type="match status" value="1"/>
</dbReference>
<keyword evidence="3" id="KW-0805">Transcription regulation</keyword>
<keyword evidence="5" id="KW-0539">Nucleus</keyword>
<dbReference type="CDD" id="cd00067">
    <property type="entry name" value="GAL4"/>
    <property type="match status" value="1"/>
</dbReference>
<proteinExistence type="predicted"/>
<sequence>MDATRRPRSTPLRRGKACLVCRHLKIKCDGVRPRCGPCVLNPKEEACHYNEANSRTQELEETVARLRLRVAELERSSTLSASPPGSPSTSPSPSSPDSFSSRRSTPNVGTQEPPLPTIQTLLDAFLPHAAQVGFFLHVDNFRASALLPFPMGDVRRPSPALLRVVYLWGLHLSQTPSLLSPETTLLQLAQQALSTEISDRSGLPHALHTIQAQVLLSNYLLRNKQFLEAEYHANGAATLAMAYQLHRVCSSRVDASSSTTETDRDLGWPISPVDEGERIRCFWTVVCLQSSFAFVVGNIATTSLSILESSSNEIDTPWPEDFAEYESRLAPSPCVSQETIKTFLVGDPQPVYSLSALQAQAMVLLHRALRLGSKWTPALALQPDAFASFVSSVTWLEGRMEFFWGSLPPEASTSPLICCTIAAATLALHQRMSESSPNAAASAARCLWAARLIISSASSDSRPSVACPLFGSLCTLAADAILNSLREARHFHDSFMIGLGLDSPVSDEETVLLGDMQGALQTMESYAPGNPLLQHQLGKVRRKYETIE</sequence>
<dbReference type="Pfam" id="PF04082">
    <property type="entry name" value="Fungal_trans"/>
    <property type="match status" value="1"/>
</dbReference>
<dbReference type="InterPro" id="IPR001138">
    <property type="entry name" value="Zn2Cys6_DnaBD"/>
</dbReference>
<dbReference type="Proteomes" id="UP000815677">
    <property type="component" value="Unassembled WGS sequence"/>
</dbReference>
<evidence type="ECO:0000256" key="1">
    <source>
        <dbReference type="ARBA" id="ARBA00004123"/>
    </source>
</evidence>
<evidence type="ECO:0000256" key="4">
    <source>
        <dbReference type="ARBA" id="ARBA00023163"/>
    </source>
</evidence>
<dbReference type="Pfam" id="PF00172">
    <property type="entry name" value="Zn_clus"/>
    <property type="match status" value="1"/>
</dbReference>
<dbReference type="InterPro" id="IPR050815">
    <property type="entry name" value="TF_fung"/>
</dbReference>
<evidence type="ECO:0000313" key="9">
    <source>
        <dbReference type="Proteomes" id="UP000815677"/>
    </source>
</evidence>
<gene>
    <name evidence="8" type="ORF">MCHLO_10496</name>
</gene>
<feature type="region of interest" description="Disordered" evidence="6">
    <location>
        <begin position="74"/>
        <end position="114"/>
    </location>
</feature>
<dbReference type="Gene3D" id="4.10.240.10">
    <property type="entry name" value="Zn(2)-C6 fungal-type DNA-binding domain"/>
    <property type="match status" value="1"/>
</dbReference>
<keyword evidence="4" id="KW-0804">Transcription</keyword>
<keyword evidence="9" id="KW-1185">Reference proteome</keyword>